<evidence type="ECO:0000313" key="1">
    <source>
        <dbReference type="EMBL" id="SEH65503.1"/>
    </source>
</evidence>
<sequence length="71" mass="7448">MNSGSQWLGEYAAQIGTASFESGETFTVRDPATGAEIASVTEGKSGGIDRLSMLEFGGKSPALVFQMQTSR</sequence>
<keyword evidence="2" id="KW-1185">Reference proteome</keyword>
<dbReference type="Proteomes" id="UP000199215">
    <property type="component" value="Unassembled WGS sequence"/>
</dbReference>
<proteinExistence type="predicted"/>
<accession>A0A1H6JSL6</accession>
<protein>
    <submittedName>
        <fullName evidence="1">Uncharacterized protein</fullName>
    </submittedName>
</protein>
<dbReference type="STRING" id="1267564.SAMN05192561_1225"/>
<name>A0A1H6JSL6_9EURY</name>
<dbReference type="AlphaFoldDB" id="A0A1H6JSL6"/>
<reference evidence="1 2" key="1">
    <citation type="submission" date="2016-10" db="EMBL/GenBank/DDBJ databases">
        <authorList>
            <person name="de Groot N.N."/>
        </authorList>
    </citation>
    <scope>NUCLEOTIDE SEQUENCE [LARGE SCALE GENOMIC DNA]</scope>
    <source>
        <strain evidence="1 2">IBRC-M10418</strain>
    </source>
</reference>
<evidence type="ECO:0000313" key="2">
    <source>
        <dbReference type="Proteomes" id="UP000199215"/>
    </source>
</evidence>
<dbReference type="RefSeq" id="WP_092817899.1">
    <property type="nucleotide sequence ID" value="NZ_FNWU01000022.1"/>
</dbReference>
<gene>
    <name evidence="1" type="ORF">SAMN05192561_1225</name>
</gene>
<organism evidence="1 2">
    <name type="scientific">Halopenitus malekzadehii</name>
    <dbReference type="NCBI Taxonomy" id="1267564"/>
    <lineage>
        <taxon>Archaea</taxon>
        <taxon>Methanobacteriati</taxon>
        <taxon>Methanobacteriota</taxon>
        <taxon>Stenosarchaea group</taxon>
        <taxon>Halobacteria</taxon>
        <taxon>Halobacteriales</taxon>
        <taxon>Haloferacaceae</taxon>
        <taxon>Halopenitus</taxon>
    </lineage>
</organism>
<dbReference type="EMBL" id="FNWU01000022">
    <property type="protein sequence ID" value="SEH65503.1"/>
    <property type="molecule type" value="Genomic_DNA"/>
</dbReference>